<dbReference type="Gene3D" id="3.30.70.1170">
    <property type="entry name" value="Sun protein, domain 3"/>
    <property type="match status" value="1"/>
</dbReference>
<dbReference type="PROSITE" id="PS01153">
    <property type="entry name" value="NOL1_NOP2_SUN"/>
    <property type="match status" value="1"/>
</dbReference>
<sequence length="447" mass="49168">MPLSMNLVTTVATPDPRLSAVRALNRVLPGKGDGESLREVLRDFPLQGSDGGQMRDICFGVCRHLRPLNHWLNQQLSKPLKGSAQPVRLALLAGLYELWFSNRPAHAIVNAYPQLCRKLKAPWAAGLSNAVLRKASQITLEQAVADAPINIQLSLPDWLFKRWEKDWPNNADAMARANLQTPPFTLRVNRQQQQRADAIAALGEGARAGYIAPYSIYLQPARPVLQLPGFEQGALSVQDEAAQLPAELLQAPAKGRILDACAAPGGKTGQLREKFPAADLSALELEGKRLARIRENLARLGTDVTLLQGDASDPKTWWDGTPFDAILLDAPCSATGILRRQPDVKWHRKASDIGVLVDLQARMLDALWPLLKPGGMLVYATCSVLRDENDHQVRNFLQRQPQARDVTPRPEGATMVDAGWQLFPEQHGPDGFYLACLRKESGAQLSS</sequence>
<feature type="binding site" evidence="14">
    <location>
        <begin position="261"/>
        <end position="267"/>
    </location>
    <ligand>
        <name>S-adenosyl-L-methionine</name>
        <dbReference type="ChEBI" id="CHEBI:59789"/>
    </ligand>
</feature>
<dbReference type="PANTHER" id="PTHR22807:SF61">
    <property type="entry name" value="NOL1_NOP2_SUN FAMILY PROTEIN _ ANTITERMINATION NUSB DOMAIN-CONTAINING PROTEIN"/>
    <property type="match status" value="1"/>
</dbReference>
<dbReference type="eggNOG" id="COG0144">
    <property type="taxonomic scope" value="Bacteria"/>
</dbReference>
<evidence type="ECO:0000259" key="15">
    <source>
        <dbReference type="PROSITE" id="PS51686"/>
    </source>
</evidence>
<proteinExistence type="inferred from homology"/>
<keyword evidence="6" id="KW-0698">rRNA processing</keyword>
<dbReference type="GO" id="GO:0070475">
    <property type="term" value="P:rRNA base methylation"/>
    <property type="evidence" value="ECO:0007669"/>
    <property type="project" value="TreeGrafter"/>
</dbReference>
<dbReference type="InterPro" id="IPR029063">
    <property type="entry name" value="SAM-dependent_MTases_sf"/>
</dbReference>
<gene>
    <name evidence="16" type="primary">rsmB</name>
    <name evidence="16" type="synonym">sun</name>
    <name evidence="16" type="ordered locus">ABO_0129</name>
</gene>
<dbReference type="PANTHER" id="PTHR22807">
    <property type="entry name" value="NOP2 YEAST -RELATED NOL1/NOP2/FMU SUN DOMAIN-CONTAINING"/>
    <property type="match status" value="1"/>
</dbReference>
<name>Q0VTE3_ALCBS</name>
<evidence type="ECO:0000313" key="16">
    <source>
        <dbReference type="EMBL" id="CAL15577.1"/>
    </source>
</evidence>
<protein>
    <recommendedName>
        <fullName evidence="4">16S rRNA (cytosine(967)-C(5))-methyltransferase</fullName>
        <ecNumber evidence="4">2.1.1.176</ecNumber>
    </recommendedName>
    <alternativeName>
        <fullName evidence="11">16S rRNA m5C967 methyltransferase</fullName>
    </alternativeName>
    <alternativeName>
        <fullName evidence="12">rRNA (cytosine-C(5)-)-methyltransferase RsmB</fullName>
    </alternativeName>
</protein>
<dbReference type="Pfam" id="PF22458">
    <property type="entry name" value="RsmF-B_ferredox"/>
    <property type="match status" value="1"/>
</dbReference>
<evidence type="ECO:0000256" key="6">
    <source>
        <dbReference type="ARBA" id="ARBA00022552"/>
    </source>
</evidence>
<keyword evidence="8 14" id="KW-0808">Transferase</keyword>
<dbReference type="NCBIfam" id="NF008149">
    <property type="entry name" value="PRK10901.1"/>
    <property type="match status" value="1"/>
</dbReference>
<accession>Q0VTE3</accession>
<evidence type="ECO:0000256" key="7">
    <source>
        <dbReference type="ARBA" id="ARBA00022603"/>
    </source>
</evidence>
<dbReference type="CDD" id="cd02440">
    <property type="entry name" value="AdoMet_MTases"/>
    <property type="match status" value="1"/>
</dbReference>
<dbReference type="STRING" id="393595.ABO_0129"/>
<dbReference type="InterPro" id="IPR054728">
    <property type="entry name" value="RsmB-like_ferredoxin"/>
</dbReference>
<evidence type="ECO:0000256" key="8">
    <source>
        <dbReference type="ARBA" id="ARBA00022679"/>
    </source>
</evidence>
<evidence type="ECO:0000256" key="9">
    <source>
        <dbReference type="ARBA" id="ARBA00022691"/>
    </source>
</evidence>
<dbReference type="EMBL" id="AM286690">
    <property type="protein sequence ID" value="CAL15577.1"/>
    <property type="molecule type" value="Genomic_DNA"/>
</dbReference>
<evidence type="ECO:0000256" key="12">
    <source>
        <dbReference type="ARBA" id="ARBA00031088"/>
    </source>
</evidence>
<feature type="binding site" evidence="14">
    <location>
        <position position="310"/>
    </location>
    <ligand>
        <name>S-adenosyl-L-methionine</name>
        <dbReference type="ChEBI" id="CHEBI:59789"/>
    </ligand>
</feature>
<dbReference type="InterPro" id="IPR006027">
    <property type="entry name" value="NusB_RsmB_TIM44"/>
</dbReference>
<evidence type="ECO:0000256" key="1">
    <source>
        <dbReference type="ARBA" id="ARBA00002724"/>
    </source>
</evidence>
<keyword evidence="9 14" id="KW-0949">S-adenosyl-L-methionine</keyword>
<dbReference type="SUPFAM" id="SSF53335">
    <property type="entry name" value="S-adenosyl-L-methionine-dependent methyltransferases"/>
    <property type="match status" value="1"/>
</dbReference>
<feature type="binding site" evidence="14">
    <location>
        <position position="329"/>
    </location>
    <ligand>
        <name>S-adenosyl-L-methionine</name>
        <dbReference type="ChEBI" id="CHEBI:59789"/>
    </ligand>
</feature>
<evidence type="ECO:0000256" key="2">
    <source>
        <dbReference type="ARBA" id="ARBA00004496"/>
    </source>
</evidence>
<dbReference type="Pfam" id="PF01189">
    <property type="entry name" value="Methyltr_RsmB-F"/>
    <property type="match status" value="1"/>
</dbReference>
<comment type="catalytic activity">
    <reaction evidence="13">
        <text>cytidine(967) in 16S rRNA + S-adenosyl-L-methionine = 5-methylcytidine(967) in 16S rRNA + S-adenosyl-L-homocysteine + H(+)</text>
        <dbReference type="Rhea" id="RHEA:42748"/>
        <dbReference type="Rhea" id="RHEA-COMP:10219"/>
        <dbReference type="Rhea" id="RHEA-COMP:10220"/>
        <dbReference type="ChEBI" id="CHEBI:15378"/>
        <dbReference type="ChEBI" id="CHEBI:57856"/>
        <dbReference type="ChEBI" id="CHEBI:59789"/>
        <dbReference type="ChEBI" id="CHEBI:74483"/>
        <dbReference type="ChEBI" id="CHEBI:82748"/>
        <dbReference type="EC" id="2.1.1.176"/>
    </reaction>
</comment>
<dbReference type="InterPro" id="IPR023267">
    <property type="entry name" value="RCMT"/>
</dbReference>
<keyword evidence="5" id="KW-0963">Cytoplasm</keyword>
<evidence type="ECO:0000256" key="13">
    <source>
        <dbReference type="ARBA" id="ARBA00047283"/>
    </source>
</evidence>
<dbReference type="InterPro" id="IPR001678">
    <property type="entry name" value="MeTrfase_RsmB-F_NOP2_dom"/>
</dbReference>
<dbReference type="InterPro" id="IPR018314">
    <property type="entry name" value="RsmB/NOL1/NOP2-like_CS"/>
</dbReference>
<feature type="domain" description="SAM-dependent MTase RsmB/NOP-type" evidence="15">
    <location>
        <begin position="174"/>
        <end position="440"/>
    </location>
</feature>
<feature type="binding site" evidence="14">
    <location>
        <position position="284"/>
    </location>
    <ligand>
        <name>S-adenosyl-L-methionine</name>
        <dbReference type="ChEBI" id="CHEBI:59789"/>
    </ligand>
</feature>
<keyword evidence="17" id="KW-1185">Reference proteome</keyword>
<dbReference type="GO" id="GO:0003723">
    <property type="term" value="F:RNA binding"/>
    <property type="evidence" value="ECO:0007669"/>
    <property type="project" value="UniProtKB-UniRule"/>
</dbReference>
<comment type="function">
    <text evidence="1">Specifically methylates the cytosine at position 967 (m5C967) of 16S rRNA.</text>
</comment>
<evidence type="ECO:0000256" key="4">
    <source>
        <dbReference type="ARBA" id="ARBA00012140"/>
    </source>
</evidence>
<evidence type="ECO:0000256" key="5">
    <source>
        <dbReference type="ARBA" id="ARBA00022490"/>
    </source>
</evidence>
<feature type="active site" description="Nucleophile" evidence="14">
    <location>
        <position position="382"/>
    </location>
</feature>
<evidence type="ECO:0000313" key="17">
    <source>
        <dbReference type="Proteomes" id="UP000008871"/>
    </source>
</evidence>
<organism evidence="16 17">
    <name type="scientific">Alcanivorax borkumensis (strain ATCC 700651 / DSM 11573 / NCIMB 13689 / SK2)</name>
    <dbReference type="NCBI Taxonomy" id="393595"/>
    <lineage>
        <taxon>Bacteria</taxon>
        <taxon>Pseudomonadati</taxon>
        <taxon>Pseudomonadota</taxon>
        <taxon>Gammaproteobacteria</taxon>
        <taxon>Oceanospirillales</taxon>
        <taxon>Alcanivoracaceae</taxon>
        <taxon>Alcanivorax</taxon>
    </lineage>
</organism>
<dbReference type="HOGENOM" id="CLU_005316_0_4_6"/>
<dbReference type="FunFam" id="3.40.50.150:FF:000022">
    <property type="entry name" value="Ribosomal RNA small subunit methyltransferase B"/>
    <property type="match status" value="1"/>
</dbReference>
<dbReference type="PRINTS" id="PR02008">
    <property type="entry name" value="RCMTFAMILY"/>
</dbReference>
<keyword evidence="10 14" id="KW-0694">RNA-binding</keyword>
<dbReference type="EC" id="2.1.1.176" evidence="4"/>
<keyword evidence="7 14" id="KW-0489">Methyltransferase</keyword>
<dbReference type="Gene3D" id="1.10.940.10">
    <property type="entry name" value="NusB-like"/>
    <property type="match status" value="1"/>
</dbReference>
<dbReference type="Proteomes" id="UP000008871">
    <property type="component" value="Chromosome"/>
</dbReference>
<evidence type="ECO:0000256" key="3">
    <source>
        <dbReference type="ARBA" id="ARBA00007494"/>
    </source>
</evidence>
<dbReference type="Gene3D" id="3.40.50.150">
    <property type="entry name" value="Vaccinia Virus protein VP39"/>
    <property type="match status" value="1"/>
</dbReference>
<dbReference type="Pfam" id="PF01029">
    <property type="entry name" value="NusB"/>
    <property type="match status" value="1"/>
</dbReference>
<dbReference type="eggNOG" id="COG0781">
    <property type="taxonomic scope" value="Bacteria"/>
</dbReference>
<dbReference type="GO" id="GO:0005829">
    <property type="term" value="C:cytosol"/>
    <property type="evidence" value="ECO:0007669"/>
    <property type="project" value="TreeGrafter"/>
</dbReference>
<reference evidence="16 17" key="1">
    <citation type="journal article" date="2006" name="Nat. Biotechnol.">
        <title>Genome sequence of the ubiquitous hydrocarbon-degrading marine bacterium Alcanivorax borkumensis.</title>
        <authorList>
            <person name="Schneiker S."/>
            <person name="Martins dos Santos V.A.P."/>
            <person name="Bartels D."/>
            <person name="Bekel T."/>
            <person name="Brecht M."/>
            <person name="Buhrmester J."/>
            <person name="Chernikova T.N."/>
            <person name="Denaro R."/>
            <person name="Ferrer M."/>
            <person name="Gertler C."/>
            <person name="Goesmann A."/>
            <person name="Golyshina O.V."/>
            <person name="Kaminski F."/>
            <person name="Khachane A.N."/>
            <person name="Lang S."/>
            <person name="Linke B."/>
            <person name="McHardy A.C."/>
            <person name="Meyer F."/>
            <person name="Nechitaylo T."/>
            <person name="Puehler A."/>
            <person name="Regenhardt D."/>
            <person name="Rupp O."/>
            <person name="Sabirova J.S."/>
            <person name="Selbitschka W."/>
            <person name="Yakimov M.M."/>
            <person name="Timmis K.N."/>
            <person name="Vorhoelter F.-J."/>
            <person name="Weidner S."/>
            <person name="Kaiser O."/>
            <person name="Golyshin P.N."/>
        </authorList>
    </citation>
    <scope>NUCLEOTIDE SEQUENCE [LARGE SCALE GENOMIC DNA]</scope>
    <source>
        <strain evidence="17">ATCC 700651 / DSM 11573 / NCIMB 13689 / SK2</strain>
    </source>
</reference>
<dbReference type="AlphaFoldDB" id="Q0VTE3"/>
<dbReference type="InterPro" id="IPR035926">
    <property type="entry name" value="NusB-like_sf"/>
</dbReference>
<dbReference type="InterPro" id="IPR004573">
    <property type="entry name" value="rRNA_ssu_MeTfrase_B"/>
</dbReference>
<dbReference type="InterPro" id="IPR049560">
    <property type="entry name" value="MeTrfase_RsmB-F_NOP2_cat"/>
</dbReference>
<dbReference type="KEGG" id="abo:ABO_0129"/>
<dbReference type="PROSITE" id="PS51686">
    <property type="entry name" value="SAM_MT_RSMB_NOP"/>
    <property type="match status" value="1"/>
</dbReference>
<evidence type="ECO:0000256" key="14">
    <source>
        <dbReference type="PROSITE-ProRule" id="PRU01023"/>
    </source>
</evidence>
<comment type="subcellular location">
    <subcellularLocation>
        <location evidence="2">Cytoplasm</location>
    </subcellularLocation>
</comment>
<dbReference type="SUPFAM" id="SSF48013">
    <property type="entry name" value="NusB-like"/>
    <property type="match status" value="1"/>
</dbReference>
<dbReference type="GO" id="GO:0009383">
    <property type="term" value="F:rRNA (cytosine-C5-)-methyltransferase activity"/>
    <property type="evidence" value="ECO:0007669"/>
    <property type="project" value="TreeGrafter"/>
</dbReference>
<dbReference type="NCBIfam" id="TIGR00563">
    <property type="entry name" value="rsmB"/>
    <property type="match status" value="1"/>
</dbReference>
<comment type="similarity">
    <text evidence="3 14">Belongs to the class I-like SAM-binding methyltransferase superfamily. RsmB/NOP family.</text>
</comment>
<evidence type="ECO:0000256" key="11">
    <source>
        <dbReference type="ARBA" id="ARBA00030399"/>
    </source>
</evidence>
<dbReference type="GO" id="GO:0006355">
    <property type="term" value="P:regulation of DNA-templated transcription"/>
    <property type="evidence" value="ECO:0007669"/>
    <property type="project" value="InterPro"/>
</dbReference>
<evidence type="ECO:0000256" key="10">
    <source>
        <dbReference type="ARBA" id="ARBA00022884"/>
    </source>
</evidence>